<evidence type="ECO:0000313" key="1">
    <source>
        <dbReference type="EMBL" id="ABE27267.1"/>
    </source>
</evidence>
<dbReference type="PANTHER" id="PTHR45913">
    <property type="entry name" value="EPM2A-INTERACTING PROTEIN 1"/>
    <property type="match status" value="1"/>
</dbReference>
<dbReference type="AlphaFoldDB" id="Q15EY2"/>
<organism evidence="1">
    <name type="scientific">Nosema bombycis</name>
    <name type="common">Microsporidian parasite</name>
    <name type="synonym">Pebrine of silkworm</name>
    <dbReference type="NCBI Taxonomy" id="27978"/>
    <lineage>
        <taxon>Eukaryota</taxon>
        <taxon>Fungi</taxon>
        <taxon>Fungi incertae sedis</taxon>
        <taxon>Microsporidia</taxon>
        <taxon>Nosematidae</taxon>
        <taxon>Nosema</taxon>
    </lineage>
</organism>
<dbReference type="PANTHER" id="PTHR45913:SF22">
    <property type="entry name" value="SCAN BOX DOMAIN-CONTAINING PROTEIN"/>
    <property type="match status" value="1"/>
</dbReference>
<reference evidence="1" key="1">
    <citation type="journal article" date="2006" name="Int. J. Parasitol.">
        <title>The varying microsporidian genome: existence of long-terminal repeat retrotransposon in domesticated silkworm parasite Nosema bombycis.</title>
        <authorList>
            <person name="Xu J."/>
            <person name="Pan G."/>
            <person name="Fang L."/>
            <person name="Li J."/>
            <person name="Tian X."/>
            <person name="Li T."/>
            <person name="Zhou Z."/>
            <person name="Xiang Z."/>
        </authorList>
    </citation>
    <scope>NUCLEOTIDE SEQUENCE</scope>
</reference>
<dbReference type="EMBL" id="DQ445481">
    <property type="protein sequence ID" value="ABE27267.1"/>
    <property type="molecule type" value="Genomic_DNA"/>
</dbReference>
<evidence type="ECO:0008006" key="2">
    <source>
        <dbReference type="Google" id="ProtNLM"/>
    </source>
</evidence>
<dbReference type="SUPFAM" id="SSF53098">
    <property type="entry name" value="Ribonuclease H-like"/>
    <property type="match status" value="1"/>
</dbReference>
<protein>
    <recommendedName>
        <fullName evidence="2">SCAN domain-containing protein 3</fullName>
    </recommendedName>
</protein>
<name>Q15EY2_NOSBO</name>
<dbReference type="InterPro" id="IPR012337">
    <property type="entry name" value="RNaseH-like_sf"/>
</dbReference>
<proteinExistence type="predicted"/>
<sequence>MFANIFLKNYTLKMSEERKKKIRQYSKEYLKFGFITSIDDPKIPFCLLCHQTLSNESMKFNRLHNHFISKHKEHAEADLSFFLNLKKNFEARTTLTSIFSSRNNTNIRVLEASYQISLLIAKVGKDHTIGENLIKPSLSIFLKTVCGKSDEDVKMMPLSNNTVSRRIDEMGADIEKQLIKIIKIKKFALQIDESTLRDSEAVLMSYVRYIENEEFKEEMLFCRKLKSTSKSKDIFDLLKCYFDEKQIPFKNIVSCSADGAPNMMGKKNGCLKLMKDDNPEMLTIHCVIHKENLVAKKISPILNETLLAVIKCINSIKSSAKSERLFKLFCEEKNEDYCRLLLHTEVRWLSKGNCLRRFMELYDSLKEFLNDKSEMKFLDSPEGKIYLSYLTDVFGMLNLLNKSLQGSNKTVIDARTKIFGFITNIELKKRNLMNRNFEQFHWLKKCQVSDEALHVILNHLDVLIIDFNERFLDLKNINIPLWITQPILVDLAAVEGNLYQEELAEFRYDESAIFLFKSKGVMCWLCDEIESKYPYTTEYARKLLLPFPSSYLAECGFSVVNDILTKKRNRLDITQRGDLRLKLTKMEPDIKSLCVNHQVQNSH</sequence>
<accession>Q15EY2</accession>